<dbReference type="SUPFAM" id="SSF57903">
    <property type="entry name" value="FYVE/PHD zinc finger"/>
    <property type="match status" value="1"/>
</dbReference>
<dbReference type="InterPro" id="IPR013083">
    <property type="entry name" value="Znf_RING/FYVE/PHD"/>
</dbReference>
<protein>
    <submittedName>
        <fullName evidence="3">Uncharacterized protein</fullName>
    </submittedName>
</protein>
<proteinExistence type="predicted"/>
<accession>A0A9N9QKJ7</accession>
<evidence type="ECO:0000313" key="3">
    <source>
        <dbReference type="EMBL" id="CAG9762536.1"/>
    </source>
</evidence>
<reference evidence="3" key="1">
    <citation type="submission" date="2022-01" db="EMBL/GenBank/DDBJ databases">
        <authorList>
            <person name="King R."/>
        </authorList>
    </citation>
    <scope>NUCLEOTIDE SEQUENCE</scope>
</reference>
<organism evidence="3 4">
    <name type="scientific">Ceutorhynchus assimilis</name>
    <name type="common">cabbage seed weevil</name>
    <dbReference type="NCBI Taxonomy" id="467358"/>
    <lineage>
        <taxon>Eukaryota</taxon>
        <taxon>Metazoa</taxon>
        <taxon>Ecdysozoa</taxon>
        <taxon>Arthropoda</taxon>
        <taxon>Hexapoda</taxon>
        <taxon>Insecta</taxon>
        <taxon>Pterygota</taxon>
        <taxon>Neoptera</taxon>
        <taxon>Endopterygota</taxon>
        <taxon>Coleoptera</taxon>
        <taxon>Polyphaga</taxon>
        <taxon>Cucujiformia</taxon>
        <taxon>Curculionidae</taxon>
        <taxon>Ceutorhynchinae</taxon>
        <taxon>Ceutorhynchus</taxon>
    </lineage>
</organism>
<dbReference type="EMBL" id="OU892287">
    <property type="protein sequence ID" value="CAG9762536.1"/>
    <property type="molecule type" value="Genomic_DNA"/>
</dbReference>
<feature type="coiled-coil region" evidence="1">
    <location>
        <begin position="342"/>
        <end position="369"/>
    </location>
</feature>
<evidence type="ECO:0000256" key="2">
    <source>
        <dbReference type="SAM" id="MobiDB-lite"/>
    </source>
</evidence>
<feature type="region of interest" description="Disordered" evidence="2">
    <location>
        <begin position="184"/>
        <end position="210"/>
    </location>
</feature>
<gene>
    <name evidence="3" type="ORF">CEUTPL_LOCUS3215</name>
</gene>
<keyword evidence="1" id="KW-0175">Coiled coil</keyword>
<sequence>MILHRNDNTDLITQGVHRITILGETKLPMDNGGSEGNFEATKKVVTEVVKPEALINGFRACGLYPFNPEAIDYSKCLGKLNKAIEENNSDPVMMDGKIFSNFVGGDIIARFKSYDAILIKEGFTPEFLALHRMWRYFGNPIETGVENALAQIDTELSNEPENFNHDKRCFGNPKETEVENALTQIDTDLRNEPENPNNDDKTTEGNENNINSEIDSITMIEPSKSEAVHVFANVIIRNVDDSSRTSSPVFITDSNCKNSPDIETIRQETENSELPKASNVQINNSTTDSIHKSSSPASVGRCIEDYLKIPDKPQRKNKRQVERVSFAITSRLYQENFEAKKAIKLEEENKKIERKRKREEKAATKTNLKNKKVCKSNQNKINAICSVCKKRLTKSKHWTCNSCHKKFHNLCIPKKHKEHVPDIGDEDLFMCHNCYEEENDEDSTISEESFDDLKNEGDGFSGDQRLKIEELMNLANNNNCLASEREKDTTRTDDARDANLPDANLIETCQEENQERPEIDEFYSVKLVSDDLDELNPYVEQSTLDEDQDADELFTMYKNAYKKF</sequence>
<dbReference type="Gene3D" id="3.30.40.10">
    <property type="entry name" value="Zinc/RING finger domain, C3HC4 (zinc finger)"/>
    <property type="match status" value="1"/>
</dbReference>
<evidence type="ECO:0000313" key="4">
    <source>
        <dbReference type="Proteomes" id="UP001152799"/>
    </source>
</evidence>
<dbReference type="InterPro" id="IPR011011">
    <property type="entry name" value="Znf_FYVE_PHD"/>
</dbReference>
<dbReference type="Proteomes" id="UP001152799">
    <property type="component" value="Chromosome 11"/>
</dbReference>
<dbReference type="OrthoDB" id="6780940at2759"/>
<name>A0A9N9QKJ7_9CUCU</name>
<feature type="compositionally biased region" description="Basic and acidic residues" evidence="2">
    <location>
        <begin position="187"/>
        <end position="204"/>
    </location>
</feature>
<keyword evidence="4" id="KW-1185">Reference proteome</keyword>
<evidence type="ECO:0000256" key="1">
    <source>
        <dbReference type="SAM" id="Coils"/>
    </source>
</evidence>
<dbReference type="CDD" id="cd20805">
    <property type="entry name" value="C1_DGK_rpt2"/>
    <property type="match status" value="1"/>
</dbReference>
<dbReference type="AlphaFoldDB" id="A0A9N9QKJ7"/>